<dbReference type="SMART" id="SM00271">
    <property type="entry name" value="DnaJ"/>
    <property type="match status" value="1"/>
</dbReference>
<dbReference type="InterPro" id="IPR026894">
    <property type="entry name" value="DnaJ_X"/>
</dbReference>
<dbReference type="Pfam" id="PF00226">
    <property type="entry name" value="DnaJ"/>
    <property type="match status" value="1"/>
</dbReference>
<dbReference type="Gene3D" id="1.10.287.110">
    <property type="entry name" value="DnaJ domain"/>
    <property type="match status" value="1"/>
</dbReference>
<evidence type="ECO:0000313" key="5">
    <source>
        <dbReference type="Proteomes" id="UP000030690"/>
    </source>
</evidence>
<dbReference type="SUPFAM" id="SSF46565">
    <property type="entry name" value="Chaperone J-domain"/>
    <property type="match status" value="1"/>
</dbReference>
<feature type="domain" description="J" evidence="3">
    <location>
        <begin position="320"/>
        <end position="385"/>
    </location>
</feature>
<dbReference type="Pfam" id="PF14308">
    <property type="entry name" value="DnaJ-X"/>
    <property type="match status" value="1"/>
</dbReference>
<dbReference type="OrthoDB" id="10250354at2759"/>
<dbReference type="InterPro" id="IPR001623">
    <property type="entry name" value="DnaJ_domain"/>
</dbReference>
<keyword evidence="2" id="KW-1133">Transmembrane helix</keyword>
<feature type="compositionally biased region" description="Basic and acidic residues" evidence="1">
    <location>
        <begin position="212"/>
        <end position="226"/>
    </location>
</feature>
<dbReference type="InterPro" id="IPR018253">
    <property type="entry name" value="DnaJ_domain_CS"/>
</dbReference>
<dbReference type="PROSITE" id="PS00636">
    <property type="entry name" value="DNAJ_1"/>
    <property type="match status" value="1"/>
</dbReference>
<dbReference type="Proteomes" id="UP000030690">
    <property type="component" value="Unassembled WGS sequence"/>
</dbReference>
<feature type="compositionally biased region" description="Basic and acidic residues" evidence="1">
    <location>
        <begin position="270"/>
        <end position="302"/>
    </location>
</feature>
<feature type="region of interest" description="Disordered" evidence="1">
    <location>
        <begin position="177"/>
        <end position="244"/>
    </location>
</feature>
<dbReference type="InterPro" id="IPR052423">
    <property type="entry name" value="EMIR"/>
</dbReference>
<feature type="compositionally biased region" description="Low complexity" evidence="1">
    <location>
        <begin position="233"/>
        <end position="244"/>
    </location>
</feature>
<protein>
    <recommendedName>
        <fullName evidence="3">J domain-containing protein</fullName>
    </recommendedName>
</protein>
<reference evidence="4 5" key="1">
    <citation type="submission" date="2013-02" db="EMBL/GenBank/DDBJ databases">
        <title>The Genome Annotation of Plasmodium falciparum Vietnam Oak-Knoll (FVO).</title>
        <authorList>
            <consortium name="The Broad Institute Genome Sequencing Platform"/>
            <consortium name="The Broad Institute Genome Sequencing Center for Infectious Disease"/>
            <person name="Neafsey D."/>
            <person name="Hoffman S."/>
            <person name="Volkman S."/>
            <person name="Rosenthal P."/>
            <person name="Walker B."/>
            <person name="Young S.K."/>
            <person name="Zeng Q."/>
            <person name="Gargeya S."/>
            <person name="Fitzgerald M."/>
            <person name="Haas B."/>
            <person name="Abouelleil A."/>
            <person name="Allen A.W."/>
            <person name="Alvarado L."/>
            <person name="Arachchi H.M."/>
            <person name="Berlin A.M."/>
            <person name="Chapman S.B."/>
            <person name="Gainer-Dewar J."/>
            <person name="Goldberg J."/>
            <person name="Griggs A."/>
            <person name="Gujja S."/>
            <person name="Hansen M."/>
            <person name="Howarth C."/>
            <person name="Imamovic A."/>
            <person name="Ireland A."/>
            <person name="Larimer J."/>
            <person name="McCowan C."/>
            <person name="Murphy C."/>
            <person name="Pearson M."/>
            <person name="Poon T.W."/>
            <person name="Priest M."/>
            <person name="Roberts A."/>
            <person name="Saif S."/>
            <person name="Shea T."/>
            <person name="Sisk P."/>
            <person name="Sykes S."/>
            <person name="Wortman J."/>
            <person name="Nusbaum C."/>
            <person name="Birren B."/>
        </authorList>
    </citation>
    <scope>NUCLEOTIDE SEQUENCE [LARGE SCALE GENOMIC DNA]</scope>
    <source>
        <strain evidence="5">Vietnam Oak-Knoll (FVO)</strain>
    </source>
</reference>
<feature type="transmembrane region" description="Helical" evidence="2">
    <location>
        <begin position="41"/>
        <end position="61"/>
    </location>
</feature>
<evidence type="ECO:0000256" key="1">
    <source>
        <dbReference type="SAM" id="MobiDB-lite"/>
    </source>
</evidence>
<dbReference type="EMBL" id="KI925112">
    <property type="protein sequence ID" value="ETW17849.1"/>
    <property type="molecule type" value="Genomic_DNA"/>
</dbReference>
<sequence length="720" mass="84080">MRNLMKSYSKLYNKYVPIFSFDNNENKCKKSVLLKYLNCRYNFVLIFGIILYIFLLNINIYDDRYGSEYIIIFNRNLSETSSSISSGNKNERLLEINNFTNTQKKVNTYDKGLNSLFKKGEKYLEKFINNDMSKRSSKSKTDVGSKEPIIYNNIGGSKMSGTKSNVIESNVSSTITKSLERNDSNTNIQEKVPKESKNTRKDVRTKNVNTSKRNEGLNDINESEKTRTRRASTKSNNNNNNVSYENELESVSEWFDNFLEDHMKEGVFLDGEKKTSHRKEVDDEKEHNRYDNKEKKKNDFDKRRTKFSSSDNRYKYADTTYYDILNVSPDADSSEIKRSYYKLALEYHPDKNPGDEEAKVKFQKVNEAYQILSDKEKRAQYDRMGMQCVEDMTLIDPSLLFMMLFSSEKLCDYIGVYDLTYMFNFIMKSMNEEHGGGLMFNMLGLMNKFFDKFKKDQEEREFDLAVSLKYRLEGYVNGDDDWEKQMENEIEDLLESNFSGHILESVGWIYENVGKCYILKNTTFMGWGARSAKKEYKKRDRMNDKRVFRSIFNTMGMIARFVLNPPPFMLEGQYMNYNNMGQIMNNENTSNSCIMCSSSNRGPYGVQNINGLGNYSNEMVVETYIRKIFDSLMSTIVTLFLSIIEGTVRTSCKMVLVELDVDKDTLFKRAEGMKLLGQKMQKLAKRKKEKSAAKEMNSMDIIEKAIKEAKLRMESYREEN</sequence>
<feature type="region of interest" description="Disordered" evidence="1">
    <location>
        <begin position="270"/>
        <end position="304"/>
    </location>
</feature>
<dbReference type="PANTHER" id="PTHR44094">
    <property type="entry name" value="DNAJ HEAT SHOCK N-TERMINAL DOMAIN-CONTAINING PROTEIN"/>
    <property type="match status" value="1"/>
</dbReference>
<dbReference type="CDD" id="cd06257">
    <property type="entry name" value="DnaJ"/>
    <property type="match status" value="1"/>
</dbReference>
<evidence type="ECO:0000259" key="3">
    <source>
        <dbReference type="PROSITE" id="PS50076"/>
    </source>
</evidence>
<dbReference type="InterPro" id="IPR036869">
    <property type="entry name" value="J_dom_sf"/>
</dbReference>
<dbReference type="AlphaFoldDB" id="A0A024V5U4"/>
<reference evidence="4 5" key="2">
    <citation type="submission" date="2013-02" db="EMBL/GenBank/DDBJ databases">
        <title>The Genome Sequence of Plasmodium falciparum Vietnam Oak-Knoll (FVO).</title>
        <authorList>
            <consortium name="The Broad Institute Genome Sequencing Platform"/>
            <consortium name="The Broad Institute Genome Sequencing Center for Infectious Disease"/>
            <person name="Neafsey D."/>
            <person name="Cheeseman I."/>
            <person name="Volkman S."/>
            <person name="Adams J."/>
            <person name="Walker B."/>
            <person name="Young S.K."/>
            <person name="Zeng Q."/>
            <person name="Gargeya S."/>
            <person name="Fitzgerald M."/>
            <person name="Haas B."/>
            <person name="Abouelleil A."/>
            <person name="Alvarado L."/>
            <person name="Arachchi H.M."/>
            <person name="Berlin A.M."/>
            <person name="Chapman S.B."/>
            <person name="Dewar J."/>
            <person name="Goldberg J."/>
            <person name="Griggs A."/>
            <person name="Gujja S."/>
            <person name="Hansen M."/>
            <person name="Howarth C."/>
            <person name="Imamovic A."/>
            <person name="Larimer J."/>
            <person name="McCowan C."/>
            <person name="Murphy C."/>
            <person name="Neiman D."/>
            <person name="Pearson M."/>
            <person name="Priest M."/>
            <person name="Roberts A."/>
            <person name="Saif S."/>
            <person name="Shea T."/>
            <person name="Sisk P."/>
            <person name="Sykes S."/>
            <person name="Wortman J."/>
            <person name="Nusbaum C."/>
            <person name="Birren B."/>
        </authorList>
    </citation>
    <scope>NUCLEOTIDE SEQUENCE [LARGE SCALE GENOMIC DNA]</scope>
    <source>
        <strain evidence="5">Vietnam Oak-Knoll (FVO)</strain>
    </source>
</reference>
<feature type="compositionally biased region" description="Basic and acidic residues" evidence="1">
    <location>
        <begin position="191"/>
        <end position="205"/>
    </location>
</feature>
<evidence type="ECO:0000256" key="2">
    <source>
        <dbReference type="SAM" id="Phobius"/>
    </source>
</evidence>
<accession>A0A024V5U4</accession>
<keyword evidence="2" id="KW-0812">Transmembrane</keyword>
<gene>
    <name evidence="4" type="ORF">PFFVO_03243</name>
</gene>
<dbReference type="PANTHER" id="PTHR44094:SF8">
    <property type="entry name" value="DNAJ HEAT SHOCK N-TERMINAL DOMAIN-CONTAINING PROTEIN-RELATED"/>
    <property type="match status" value="1"/>
</dbReference>
<name>A0A024V5U4_PLAFA</name>
<organism evidence="4 5">
    <name type="scientific">Plasmodium falciparum Vietnam Oak-Knoll</name>
    <name type="common">FVO</name>
    <dbReference type="NCBI Taxonomy" id="1036723"/>
    <lineage>
        <taxon>Eukaryota</taxon>
        <taxon>Sar</taxon>
        <taxon>Alveolata</taxon>
        <taxon>Apicomplexa</taxon>
        <taxon>Aconoidasida</taxon>
        <taxon>Haemosporida</taxon>
        <taxon>Plasmodiidae</taxon>
        <taxon>Plasmodium</taxon>
        <taxon>Plasmodium (Laverania)</taxon>
    </lineage>
</organism>
<proteinExistence type="predicted"/>
<dbReference type="PRINTS" id="PR00625">
    <property type="entry name" value="JDOMAIN"/>
</dbReference>
<dbReference type="PROSITE" id="PS50076">
    <property type="entry name" value="DNAJ_2"/>
    <property type="match status" value="1"/>
</dbReference>
<evidence type="ECO:0000313" key="4">
    <source>
        <dbReference type="EMBL" id="ETW17849.1"/>
    </source>
</evidence>
<keyword evidence="2" id="KW-0472">Membrane</keyword>